<dbReference type="OrthoDB" id="5445628at2"/>
<organism evidence="3">
    <name type="scientific">Desulfovibrio sp. U5L</name>
    <dbReference type="NCBI Taxonomy" id="596152"/>
    <lineage>
        <taxon>Bacteria</taxon>
        <taxon>Pseudomonadati</taxon>
        <taxon>Thermodesulfobacteriota</taxon>
        <taxon>Desulfovibrionia</taxon>
        <taxon>Desulfovibrionales</taxon>
        <taxon>Desulfovibrionaceae</taxon>
        <taxon>Desulfovibrio</taxon>
    </lineage>
</organism>
<keyword evidence="2" id="KW-0472">Membrane</keyword>
<evidence type="ECO:0000256" key="1">
    <source>
        <dbReference type="SAM" id="MobiDB-lite"/>
    </source>
</evidence>
<protein>
    <submittedName>
        <fullName evidence="3">Uncharacterized protein</fullName>
    </submittedName>
</protein>
<dbReference type="STRING" id="596152.DesU5LDRAFT_0655"/>
<evidence type="ECO:0000256" key="2">
    <source>
        <dbReference type="SAM" id="Phobius"/>
    </source>
</evidence>
<accession>I2PXV4</accession>
<dbReference type="EMBL" id="JH600068">
    <property type="protein sequence ID" value="EIG52360.1"/>
    <property type="molecule type" value="Genomic_DNA"/>
</dbReference>
<dbReference type="eggNOG" id="ENOG5031F9I">
    <property type="taxonomic scope" value="Bacteria"/>
</dbReference>
<keyword evidence="2" id="KW-0812">Transmembrane</keyword>
<proteinExistence type="predicted"/>
<name>I2PXV4_9BACT</name>
<sequence length="292" mass="30126">MARTGRGMIEALDRLGLLKYVLAALFVGTAVALTVGAYFYEAAGHRPPRPVLPPPVPALVAGEPPVDGHVFRAPASRAVRFAAAPGQPAGFSFYDIAAEETPASLAAKLARKRFKVGRGRGEACNFAYPLSDPAGGREAVAAFIRDRSRECCALTGELPGQLVTYAFSRADAPTVAKAGPIAGAAVFSEVGAGLLTLNLRFSENLDGYQTALSAYLTGRFGPPSSLGQAAGQAWAREGGLVTMVRNGGALSVTAYYAANIERHAALAAKLAGRPSSRPSGQTGGRLAMAVAP</sequence>
<feature type="transmembrane region" description="Helical" evidence="2">
    <location>
        <begin position="20"/>
        <end position="40"/>
    </location>
</feature>
<dbReference type="HOGENOM" id="CLU_952266_0_0_7"/>
<reference evidence="3" key="1">
    <citation type="submission" date="2011-11" db="EMBL/GenBank/DDBJ databases">
        <title>Improved High-Quality Draft sequence of Desulfovibrio sp. U5L.</title>
        <authorList>
            <consortium name="US DOE Joint Genome Institute"/>
            <person name="Lucas S."/>
            <person name="Han J."/>
            <person name="Lapidus A."/>
            <person name="Cheng J.-F."/>
            <person name="Goodwin L."/>
            <person name="Pitluck S."/>
            <person name="Peters L."/>
            <person name="Ovchinnikova G."/>
            <person name="Held B."/>
            <person name="Detter J.C."/>
            <person name="Han C."/>
            <person name="Tapia R."/>
            <person name="Land M."/>
            <person name="Hauser L."/>
            <person name="Kyrpides N."/>
            <person name="Ivanova N."/>
            <person name="Pagani I."/>
            <person name="Gabster J."/>
            <person name="Walker C."/>
            <person name="Stolyar S."/>
            <person name="Stahl D."/>
            <person name="Arkin A."/>
            <person name="Dehal P."/>
            <person name="Hazen T."/>
            <person name="Woyke T."/>
        </authorList>
    </citation>
    <scope>NUCLEOTIDE SEQUENCE [LARGE SCALE GENOMIC DNA]</scope>
    <source>
        <strain evidence="3">U5L</strain>
    </source>
</reference>
<feature type="region of interest" description="Disordered" evidence="1">
    <location>
        <begin position="271"/>
        <end position="292"/>
    </location>
</feature>
<keyword evidence="2" id="KW-1133">Transmembrane helix</keyword>
<gene>
    <name evidence="3" type="ORF">DesU5LDRAFT_0655</name>
</gene>
<evidence type="ECO:0000313" key="3">
    <source>
        <dbReference type="EMBL" id="EIG52360.1"/>
    </source>
</evidence>
<dbReference type="AlphaFoldDB" id="I2PXV4"/>